<proteinExistence type="predicted"/>
<name>A0A4D7QHX4_9HYPH</name>
<feature type="domain" description="Dienelactone hydrolase" evidence="1">
    <location>
        <begin position="19"/>
        <end position="223"/>
    </location>
</feature>
<dbReference type="PANTHER" id="PTHR46623">
    <property type="entry name" value="CARBOXYMETHYLENEBUTENOLIDASE-RELATED"/>
    <property type="match status" value="1"/>
</dbReference>
<dbReference type="SUPFAM" id="SSF53474">
    <property type="entry name" value="alpha/beta-Hydrolases"/>
    <property type="match status" value="1"/>
</dbReference>
<evidence type="ECO:0000259" key="1">
    <source>
        <dbReference type="Pfam" id="PF01738"/>
    </source>
</evidence>
<evidence type="ECO:0000313" key="2">
    <source>
        <dbReference type="EMBL" id="QCK85313.1"/>
    </source>
</evidence>
<dbReference type="InterPro" id="IPR002925">
    <property type="entry name" value="Dienelactn_hydro"/>
</dbReference>
<dbReference type="Pfam" id="PF01738">
    <property type="entry name" value="DLH"/>
    <property type="match status" value="1"/>
</dbReference>
<sequence>MSFKGQMTSMTMDDGAAIGVYHVLPEGPRRGGLVLIQEIFGVTAHIKEASDSFAAEGYEVLAPAIYDRVAPGLQASYEPEDMQKALKIARELHPFDQSIADTKVCIDALKAKGPVFITGYCYGGSVVWAAACRLDGLAAGSGYYGGMIPKMVGETPKCPVILHFGKQDAGIPLEGVEAVAAAHPGVGVHLYEAGHGFNSDRRKDFHAESAALARKRTLDLFRANGG</sequence>
<evidence type="ECO:0000313" key="3">
    <source>
        <dbReference type="Proteomes" id="UP000298588"/>
    </source>
</evidence>
<dbReference type="EMBL" id="CP039865">
    <property type="protein sequence ID" value="QCK85313.1"/>
    <property type="molecule type" value="Genomic_DNA"/>
</dbReference>
<dbReference type="InterPro" id="IPR029058">
    <property type="entry name" value="AB_hydrolase_fold"/>
</dbReference>
<accession>A0A4D7QHX4</accession>
<protein>
    <submittedName>
        <fullName evidence="2">Dienelactone hydrolase family protein</fullName>
    </submittedName>
</protein>
<dbReference type="Proteomes" id="UP000298588">
    <property type="component" value="Chromosome"/>
</dbReference>
<dbReference type="OrthoDB" id="9771666at2"/>
<dbReference type="InterPro" id="IPR051049">
    <property type="entry name" value="Dienelactone_hydrolase-like"/>
</dbReference>
<dbReference type="AlphaFoldDB" id="A0A4D7QHX4"/>
<dbReference type="GO" id="GO:0016787">
    <property type="term" value="F:hydrolase activity"/>
    <property type="evidence" value="ECO:0007669"/>
    <property type="project" value="UniProtKB-KW"/>
</dbReference>
<organism evidence="2 3">
    <name type="scientific">Phreatobacter aquaticus</name>
    <dbReference type="NCBI Taxonomy" id="2570229"/>
    <lineage>
        <taxon>Bacteria</taxon>
        <taxon>Pseudomonadati</taxon>
        <taxon>Pseudomonadota</taxon>
        <taxon>Alphaproteobacteria</taxon>
        <taxon>Hyphomicrobiales</taxon>
        <taxon>Phreatobacteraceae</taxon>
        <taxon>Phreatobacter</taxon>
    </lineage>
</organism>
<dbReference type="Gene3D" id="3.40.50.1820">
    <property type="entry name" value="alpha/beta hydrolase"/>
    <property type="match status" value="1"/>
</dbReference>
<dbReference type="KEGG" id="paqt:E8L99_05745"/>
<reference evidence="2 3" key="1">
    <citation type="submission" date="2019-04" db="EMBL/GenBank/DDBJ databases">
        <title>Phreatobacter aquaticus sp. nov.</title>
        <authorList>
            <person name="Choi A."/>
            <person name="Baek K."/>
        </authorList>
    </citation>
    <scope>NUCLEOTIDE SEQUENCE [LARGE SCALE GENOMIC DNA]</scope>
    <source>
        <strain evidence="2 3">NMCR1094</strain>
    </source>
</reference>
<keyword evidence="2" id="KW-0378">Hydrolase</keyword>
<dbReference type="PANTHER" id="PTHR46623:SF6">
    <property type="entry name" value="ALPHA_BETA-HYDROLASES SUPERFAMILY PROTEIN"/>
    <property type="match status" value="1"/>
</dbReference>
<dbReference type="RefSeq" id="WP_137098647.1">
    <property type="nucleotide sequence ID" value="NZ_CP039865.1"/>
</dbReference>
<gene>
    <name evidence="2" type="ORF">E8L99_05745</name>
</gene>
<keyword evidence="3" id="KW-1185">Reference proteome</keyword>